<feature type="domain" description="Amidase" evidence="2">
    <location>
        <begin position="39"/>
        <end position="456"/>
    </location>
</feature>
<comment type="similarity">
    <text evidence="1">Belongs to the amidase family.</text>
</comment>
<evidence type="ECO:0000313" key="3">
    <source>
        <dbReference type="EMBL" id="MBB2893498.1"/>
    </source>
</evidence>
<dbReference type="InterPro" id="IPR036928">
    <property type="entry name" value="AS_sf"/>
</dbReference>
<dbReference type="InterPro" id="IPR000120">
    <property type="entry name" value="Amidase"/>
</dbReference>
<evidence type="ECO:0000259" key="2">
    <source>
        <dbReference type="Pfam" id="PF01425"/>
    </source>
</evidence>
<protein>
    <submittedName>
        <fullName evidence="3">Amidase</fullName>
        <ecNumber evidence="3">3.5.1.4</ecNumber>
    </submittedName>
</protein>
<dbReference type="PROSITE" id="PS00571">
    <property type="entry name" value="AMIDASES"/>
    <property type="match status" value="1"/>
</dbReference>
<dbReference type="PANTHER" id="PTHR11895">
    <property type="entry name" value="TRANSAMIDASE"/>
    <property type="match status" value="1"/>
</dbReference>
<evidence type="ECO:0000313" key="4">
    <source>
        <dbReference type="Proteomes" id="UP000559182"/>
    </source>
</evidence>
<dbReference type="EC" id="3.5.1.4" evidence="3"/>
<accession>A0A839N6X0</accession>
<keyword evidence="3" id="KW-0378">Hydrolase</keyword>
<organism evidence="3 4">
    <name type="scientific">Flexivirga oryzae</name>
    <dbReference type="NCBI Taxonomy" id="1794944"/>
    <lineage>
        <taxon>Bacteria</taxon>
        <taxon>Bacillati</taxon>
        <taxon>Actinomycetota</taxon>
        <taxon>Actinomycetes</taxon>
        <taxon>Micrococcales</taxon>
        <taxon>Dermacoccaceae</taxon>
        <taxon>Flexivirga</taxon>
    </lineage>
</organism>
<dbReference type="InterPro" id="IPR023631">
    <property type="entry name" value="Amidase_dom"/>
</dbReference>
<dbReference type="RefSeq" id="WP_183321927.1">
    <property type="nucleotide sequence ID" value="NZ_JACHVQ010000003.1"/>
</dbReference>
<dbReference type="EMBL" id="JACHVQ010000003">
    <property type="protein sequence ID" value="MBB2893498.1"/>
    <property type="molecule type" value="Genomic_DNA"/>
</dbReference>
<name>A0A839N6X0_9MICO</name>
<dbReference type="InterPro" id="IPR020556">
    <property type="entry name" value="Amidase_CS"/>
</dbReference>
<dbReference type="SUPFAM" id="SSF75304">
    <property type="entry name" value="Amidase signature (AS) enzymes"/>
    <property type="match status" value="1"/>
</dbReference>
<gene>
    <name evidence="3" type="ORF">FHU39_003529</name>
</gene>
<dbReference type="AlphaFoldDB" id="A0A839N6X0"/>
<comment type="caution">
    <text evidence="3">The sequence shown here is derived from an EMBL/GenBank/DDBJ whole genome shotgun (WGS) entry which is preliminary data.</text>
</comment>
<sequence length="473" mass="50691">MTTSDTRTRVHAFTDDALGDLDATGVAERIRSGQISAAEAVDAAIARAERVEASLQALAHPDFDRARERAKQPGDAELAGVPAAFKDNIKVGGMPMTEGSAALSPVPQPRDGRIAAQFRQTGIIPIGTTTMPEFGWTATTETLTRQTHNPWHLDYSSGGSSGGSASWVAAGVVPIAHGNDGGGSIRIPAAACGLVGLKPTRGRLRLTDGGEAMPVRVVTDSVLARSVRDVAGFYLAAQRVHRNRLLPPIEGVDRPIDRRLRIGLLLDSPVSAPTDGPTRAAVEETARLLESLGHQVEPYDLPVPDFFRDDFVDYWRFLAMAVTSSGPRMFGADFDKDRLEPLTLGLAEQGRRRLWKAPIFISRLLASSVASRVAFARGPDVVLTPVLSHTTPKLGYLAADLPADEHFRRLVDYAGFTPLHNATGGPALSIPAGATDEGLPIGAMLSSNHGTESLLLRLALQIEQARPWRRIQD</sequence>
<dbReference type="NCBIfam" id="NF005899">
    <property type="entry name" value="PRK07869.1"/>
    <property type="match status" value="1"/>
</dbReference>
<dbReference type="GO" id="GO:0004040">
    <property type="term" value="F:amidase activity"/>
    <property type="evidence" value="ECO:0007669"/>
    <property type="project" value="UniProtKB-EC"/>
</dbReference>
<dbReference type="Pfam" id="PF01425">
    <property type="entry name" value="Amidase"/>
    <property type="match status" value="1"/>
</dbReference>
<keyword evidence="4" id="KW-1185">Reference proteome</keyword>
<dbReference type="Proteomes" id="UP000559182">
    <property type="component" value="Unassembled WGS sequence"/>
</dbReference>
<dbReference type="PANTHER" id="PTHR11895:SF7">
    <property type="entry name" value="GLUTAMYL-TRNA(GLN) AMIDOTRANSFERASE SUBUNIT A, MITOCHONDRIAL"/>
    <property type="match status" value="1"/>
</dbReference>
<evidence type="ECO:0000256" key="1">
    <source>
        <dbReference type="ARBA" id="ARBA00009199"/>
    </source>
</evidence>
<proteinExistence type="inferred from homology"/>
<dbReference type="Gene3D" id="3.90.1300.10">
    <property type="entry name" value="Amidase signature (AS) domain"/>
    <property type="match status" value="1"/>
</dbReference>
<reference evidence="3 4" key="1">
    <citation type="submission" date="2020-08" db="EMBL/GenBank/DDBJ databases">
        <title>Sequencing the genomes of 1000 actinobacteria strains.</title>
        <authorList>
            <person name="Klenk H.-P."/>
        </authorList>
    </citation>
    <scope>NUCLEOTIDE SEQUENCE [LARGE SCALE GENOMIC DNA]</scope>
    <source>
        <strain evidence="3 4">DSM 105369</strain>
    </source>
</reference>